<dbReference type="InterPro" id="IPR016156">
    <property type="entry name" value="FAD/NAD-linked_Rdtase_dimer_sf"/>
</dbReference>
<dbReference type="Proteomes" id="UP001224775">
    <property type="component" value="Unassembled WGS sequence"/>
</dbReference>
<comment type="subcellular location">
    <subcellularLocation>
        <location evidence="12">Cytoplasm</location>
    </subcellularLocation>
</comment>
<dbReference type="InterPro" id="IPR036188">
    <property type="entry name" value="FAD/NAD-bd_sf"/>
</dbReference>
<evidence type="ECO:0000256" key="4">
    <source>
        <dbReference type="ARBA" id="ARBA00022827"/>
    </source>
</evidence>
<evidence type="ECO:0000256" key="2">
    <source>
        <dbReference type="ARBA" id="ARBA00011738"/>
    </source>
</evidence>
<dbReference type="GO" id="GO:0045454">
    <property type="term" value="P:cell redox homeostasis"/>
    <property type="evidence" value="ECO:0007669"/>
    <property type="project" value="InterPro"/>
</dbReference>
<keyword evidence="5 11" id="KW-0560">Oxidoreductase</keyword>
<comment type="caution">
    <text evidence="16">The sequence shown here is derived from an EMBL/GenBank/DDBJ whole genome shotgun (WGS) entry which is preliminary data.</text>
</comment>
<dbReference type="PANTHER" id="PTHR42737:SF2">
    <property type="entry name" value="GLUTATHIONE REDUCTASE"/>
    <property type="match status" value="1"/>
</dbReference>
<dbReference type="GO" id="GO:0006749">
    <property type="term" value="P:glutathione metabolic process"/>
    <property type="evidence" value="ECO:0007669"/>
    <property type="project" value="InterPro"/>
</dbReference>
<keyword evidence="3 11" id="KW-0285">Flavoprotein</keyword>
<keyword evidence="6" id="KW-1015">Disulfide bond</keyword>
<keyword evidence="7 11" id="KW-0676">Redox-active center</keyword>
<keyword evidence="4 9" id="KW-0274">FAD</keyword>
<feature type="binding site" evidence="9">
    <location>
        <begin position="268"/>
        <end position="275"/>
    </location>
    <ligand>
        <name>NAD(+)</name>
        <dbReference type="ChEBI" id="CHEBI:57540"/>
    </ligand>
</feature>
<keyword evidence="9" id="KW-0520">NAD</keyword>
<feature type="binding site" evidence="9">
    <location>
        <position position="359"/>
    </location>
    <ligand>
        <name>NAD(+)</name>
        <dbReference type="ChEBI" id="CHEBI:57540"/>
    </ligand>
</feature>
<name>A0AAD8Y518_9STRA</name>
<dbReference type="InterPro" id="IPR023753">
    <property type="entry name" value="FAD/NAD-binding_dom"/>
</dbReference>
<dbReference type="PRINTS" id="PR00411">
    <property type="entry name" value="PNDRDTASEI"/>
</dbReference>
<dbReference type="InterPro" id="IPR006322">
    <property type="entry name" value="Glutathione_Rdtase_euk/bac"/>
</dbReference>
<keyword evidence="12" id="KW-0521">NADP</keyword>
<dbReference type="EC" id="1.8.1.7" evidence="12"/>
<evidence type="ECO:0000256" key="11">
    <source>
        <dbReference type="RuleBase" id="RU003691"/>
    </source>
</evidence>
<dbReference type="NCBIfam" id="NF004776">
    <property type="entry name" value="PRK06116.1"/>
    <property type="match status" value="1"/>
</dbReference>
<evidence type="ECO:0000313" key="17">
    <source>
        <dbReference type="Proteomes" id="UP001224775"/>
    </source>
</evidence>
<accession>A0AAD8Y518</accession>
<evidence type="ECO:0000259" key="14">
    <source>
        <dbReference type="Pfam" id="PF02852"/>
    </source>
</evidence>
<dbReference type="Pfam" id="PF02852">
    <property type="entry name" value="Pyr_redox_dim"/>
    <property type="match status" value="1"/>
</dbReference>
<keyword evidence="12" id="KW-0963">Cytoplasm</keyword>
<comment type="similarity">
    <text evidence="1 11">Belongs to the class-I pyridine nucleotide-disulfide oxidoreductase family.</text>
</comment>
<dbReference type="GO" id="GO:0004362">
    <property type="term" value="F:glutathione-disulfide reductase (NADPH) activity"/>
    <property type="evidence" value="ECO:0007669"/>
    <property type="project" value="UniProtKB-EC"/>
</dbReference>
<dbReference type="GO" id="GO:0050660">
    <property type="term" value="F:flavin adenine dinucleotide binding"/>
    <property type="evidence" value="ECO:0007669"/>
    <property type="project" value="InterPro"/>
</dbReference>
<dbReference type="InterPro" id="IPR001100">
    <property type="entry name" value="Pyr_nuc-diS_OxRdtase"/>
</dbReference>
<evidence type="ECO:0000256" key="6">
    <source>
        <dbReference type="ARBA" id="ARBA00023157"/>
    </source>
</evidence>
<comment type="function">
    <text evidence="12">Catalyzes the reduction of glutathione disulfide (GSSG) to reduced glutathione (GSH). Constitutes the major mechanism to maintain a high GSH:GSSG ratio in the cytosol.</text>
</comment>
<dbReference type="PIRSF" id="PIRSF000350">
    <property type="entry name" value="Mercury_reductase_MerA"/>
    <property type="match status" value="1"/>
</dbReference>
<dbReference type="FunFam" id="3.30.390.30:FF:000003">
    <property type="entry name" value="Glutathione reductase"/>
    <property type="match status" value="1"/>
</dbReference>
<feature type="domain" description="FAD/NAD(P)-binding" evidence="15">
    <location>
        <begin position="83"/>
        <end position="415"/>
    </location>
</feature>
<feature type="binding site" evidence="9">
    <location>
        <position position="400"/>
    </location>
    <ligand>
        <name>FAD</name>
        <dbReference type="ChEBI" id="CHEBI:57692"/>
    </ligand>
</feature>
<evidence type="ECO:0000256" key="1">
    <source>
        <dbReference type="ARBA" id="ARBA00007532"/>
    </source>
</evidence>
<evidence type="ECO:0000256" key="12">
    <source>
        <dbReference type="RuleBase" id="RU365016"/>
    </source>
</evidence>
<dbReference type="SUPFAM" id="SSF51905">
    <property type="entry name" value="FAD/NAD(P)-binding domain"/>
    <property type="match status" value="1"/>
</dbReference>
<dbReference type="GO" id="GO:0050661">
    <property type="term" value="F:NADP binding"/>
    <property type="evidence" value="ECO:0007669"/>
    <property type="project" value="InterPro"/>
</dbReference>
<dbReference type="InterPro" id="IPR046952">
    <property type="entry name" value="GSHR/TRXR-like"/>
</dbReference>
<comment type="subunit">
    <text evidence="2">Homodimer.</text>
</comment>
<feature type="binding site" evidence="9">
    <location>
        <position position="129"/>
    </location>
    <ligand>
        <name>FAD</name>
        <dbReference type="ChEBI" id="CHEBI:57692"/>
    </ligand>
</feature>
<dbReference type="PRINTS" id="PR00368">
    <property type="entry name" value="FADPNR"/>
</dbReference>
<sequence>MSYYSTIVTPLNIFILILLSSSPFFSNAISSDENEIDRRIPKRQLRNHHNGLSAAAYASIASIDTKFIRPAFLRGGAAKQYDFDLLVIGAGSGGIASARRAASYGAKVAVVEMGRLGGTCVNVGCVPKKVMFNAATIAEMLHGMHHYGFESGTVQFDWGYIQRSRDAYIARLNKIYDTNLSNSGVTKLIGRASLAKDADGNVEVIVSPSDSDSATNSSQRRYRAKHILIATGGAPTIPSGDSSIMKHSITSDDFFELQSLPKKVVVVGAGYIAVELAGILQALGSDTSLVLRKEKALRNFDEILSEALDVEMQRQGISIFRNTMGVSRIKYNKSNGLKKIILNNGKVIKDVDVVIMAAGRSPLVDSLGLQDVGIQQKDGGYIDVNEYSETSVDRVYAVGDVCGNVELTPMAIAAGRRLADRLFSANPDHAHAKVSYENVPTVVFSHPPIGTIGLTENEAIEKYGESVKVYSSKFSNMWYGPFQIEASEKPKTCMKLVCAGKNEQVVGLHVIGIAADELLQGFGVAMKMGATKADFDSTIAIHPTAAEELVTLFPWGLSSQETGAKVSPLNGNETPEPDQ</sequence>
<feature type="domain" description="Pyridine nucleotide-disulphide oxidoreductase dimerisation" evidence="14">
    <location>
        <begin position="439"/>
        <end position="551"/>
    </location>
</feature>
<dbReference type="GO" id="GO:0005739">
    <property type="term" value="C:mitochondrion"/>
    <property type="evidence" value="ECO:0007669"/>
    <property type="project" value="TreeGrafter"/>
</dbReference>
<keyword evidence="9" id="KW-0547">Nucleotide-binding</keyword>
<evidence type="ECO:0000256" key="9">
    <source>
        <dbReference type="PIRSR" id="PIRSR000350-3"/>
    </source>
</evidence>
<dbReference type="GO" id="GO:0005829">
    <property type="term" value="C:cytosol"/>
    <property type="evidence" value="ECO:0007669"/>
    <property type="project" value="TreeGrafter"/>
</dbReference>
<dbReference type="PROSITE" id="PS00076">
    <property type="entry name" value="PYRIDINE_REDOX_1"/>
    <property type="match status" value="1"/>
</dbReference>
<dbReference type="EMBL" id="JATAAI010000017">
    <property type="protein sequence ID" value="KAK1739607.1"/>
    <property type="molecule type" value="Genomic_DNA"/>
</dbReference>
<feature type="active site" description="Proton acceptor" evidence="8">
    <location>
        <position position="542"/>
    </location>
</feature>
<evidence type="ECO:0000313" key="16">
    <source>
        <dbReference type="EMBL" id="KAK1739607.1"/>
    </source>
</evidence>
<evidence type="ECO:0000256" key="3">
    <source>
        <dbReference type="ARBA" id="ARBA00022630"/>
    </source>
</evidence>
<feature type="chain" id="PRO_5042165072" description="Glutathione reductase" evidence="13">
    <location>
        <begin position="29"/>
        <end position="579"/>
    </location>
</feature>
<dbReference type="Gene3D" id="3.30.390.30">
    <property type="match status" value="1"/>
</dbReference>
<dbReference type="NCBIfam" id="TIGR01421">
    <property type="entry name" value="gluta_reduc_1"/>
    <property type="match status" value="1"/>
</dbReference>
<comment type="catalytic activity">
    <reaction evidence="12">
        <text>2 glutathione + NADP(+) = glutathione disulfide + NADPH + H(+)</text>
        <dbReference type="Rhea" id="RHEA:11740"/>
        <dbReference type="ChEBI" id="CHEBI:15378"/>
        <dbReference type="ChEBI" id="CHEBI:57783"/>
        <dbReference type="ChEBI" id="CHEBI:57925"/>
        <dbReference type="ChEBI" id="CHEBI:58297"/>
        <dbReference type="ChEBI" id="CHEBI:58349"/>
        <dbReference type="EC" id="1.8.1.7"/>
    </reaction>
</comment>
<feature type="signal peptide" evidence="13">
    <location>
        <begin position="1"/>
        <end position="28"/>
    </location>
</feature>
<dbReference type="InterPro" id="IPR004099">
    <property type="entry name" value="Pyr_nucl-diS_OxRdtase_dimer"/>
</dbReference>
<keyword evidence="17" id="KW-1185">Reference proteome</keyword>
<feature type="disulfide bond" description="Redox-active" evidence="10">
    <location>
        <begin position="120"/>
        <end position="125"/>
    </location>
</feature>
<dbReference type="SUPFAM" id="SSF55424">
    <property type="entry name" value="FAD/NAD-linked reductases, dimerisation (C-terminal) domain"/>
    <property type="match status" value="1"/>
</dbReference>
<reference evidence="16" key="1">
    <citation type="submission" date="2023-06" db="EMBL/GenBank/DDBJ databases">
        <title>Survivors Of The Sea: Transcriptome response of Skeletonema marinoi to long-term dormancy.</title>
        <authorList>
            <person name="Pinder M.I.M."/>
            <person name="Kourtchenko O."/>
            <person name="Robertson E.K."/>
            <person name="Larsson T."/>
            <person name="Maumus F."/>
            <person name="Osuna-Cruz C.M."/>
            <person name="Vancaester E."/>
            <person name="Stenow R."/>
            <person name="Vandepoele K."/>
            <person name="Ploug H."/>
            <person name="Bruchert V."/>
            <person name="Godhe A."/>
            <person name="Topel M."/>
        </authorList>
    </citation>
    <scope>NUCLEOTIDE SEQUENCE</scope>
    <source>
        <strain evidence="16">R05AC</strain>
    </source>
</reference>
<dbReference type="GO" id="GO:0034599">
    <property type="term" value="P:cellular response to oxidative stress"/>
    <property type="evidence" value="ECO:0007669"/>
    <property type="project" value="TreeGrafter"/>
</dbReference>
<evidence type="ECO:0000256" key="5">
    <source>
        <dbReference type="ARBA" id="ARBA00023002"/>
    </source>
</evidence>
<dbReference type="Pfam" id="PF07992">
    <property type="entry name" value="Pyr_redox_2"/>
    <property type="match status" value="1"/>
</dbReference>
<protein>
    <recommendedName>
        <fullName evidence="12">Glutathione reductase</fullName>
        <ecNumber evidence="12">1.8.1.7</ecNumber>
    </recommendedName>
</protein>
<comment type="cofactor">
    <cofactor evidence="9">
        <name>FAD</name>
        <dbReference type="ChEBI" id="CHEBI:57692"/>
    </cofactor>
    <text evidence="9">Binds 1 FAD per subunit.</text>
</comment>
<evidence type="ECO:0000256" key="7">
    <source>
        <dbReference type="ARBA" id="ARBA00023284"/>
    </source>
</evidence>
<evidence type="ECO:0000259" key="15">
    <source>
        <dbReference type="Pfam" id="PF07992"/>
    </source>
</evidence>
<dbReference type="InterPro" id="IPR012999">
    <property type="entry name" value="Pyr_OxRdtase_I_AS"/>
</dbReference>
<organism evidence="16 17">
    <name type="scientific">Skeletonema marinoi</name>
    <dbReference type="NCBI Taxonomy" id="267567"/>
    <lineage>
        <taxon>Eukaryota</taxon>
        <taxon>Sar</taxon>
        <taxon>Stramenopiles</taxon>
        <taxon>Ochrophyta</taxon>
        <taxon>Bacillariophyta</taxon>
        <taxon>Coscinodiscophyceae</taxon>
        <taxon>Thalassiosirophycidae</taxon>
        <taxon>Thalassiosirales</taxon>
        <taxon>Skeletonemataceae</taxon>
        <taxon>Skeletonema</taxon>
        <taxon>Skeletonema marinoi-dohrnii complex</taxon>
    </lineage>
</organism>
<keyword evidence="13" id="KW-0732">Signal</keyword>
<dbReference type="AlphaFoldDB" id="A0AAD8Y518"/>
<evidence type="ECO:0000256" key="8">
    <source>
        <dbReference type="PIRSR" id="PIRSR000350-2"/>
    </source>
</evidence>
<dbReference type="PANTHER" id="PTHR42737">
    <property type="entry name" value="GLUTATHIONE REDUCTASE"/>
    <property type="match status" value="1"/>
</dbReference>
<dbReference type="FunFam" id="3.50.50.60:FF:000235">
    <property type="entry name" value="Glutathione reductase"/>
    <property type="match status" value="1"/>
</dbReference>
<evidence type="ECO:0000256" key="10">
    <source>
        <dbReference type="PIRSR" id="PIRSR000350-4"/>
    </source>
</evidence>
<proteinExistence type="inferred from homology"/>
<evidence type="ECO:0000256" key="13">
    <source>
        <dbReference type="SAM" id="SignalP"/>
    </source>
</evidence>
<gene>
    <name evidence="16" type="ORF">QTG54_009366</name>
</gene>
<dbReference type="Gene3D" id="3.50.50.60">
    <property type="entry name" value="FAD/NAD(P)-binding domain"/>
    <property type="match status" value="2"/>
</dbReference>